<evidence type="ECO:0000313" key="3">
    <source>
        <dbReference type="Proteomes" id="UP000002630"/>
    </source>
</evidence>
<dbReference type="EMBL" id="FN649760">
    <property type="protein sequence ID" value="CBN76095.1"/>
    <property type="molecule type" value="Genomic_DNA"/>
</dbReference>
<gene>
    <name evidence="2" type="ORF">Esi_0304_0018</name>
</gene>
<reference evidence="2 3" key="1">
    <citation type="journal article" date="2010" name="Nature">
        <title>The Ectocarpus genome and the independent evolution of multicellularity in brown algae.</title>
        <authorList>
            <person name="Cock J.M."/>
            <person name="Sterck L."/>
            <person name="Rouze P."/>
            <person name="Scornet D."/>
            <person name="Allen A.E."/>
            <person name="Amoutzias G."/>
            <person name="Anthouard V."/>
            <person name="Artiguenave F."/>
            <person name="Aury J.M."/>
            <person name="Badger J.H."/>
            <person name="Beszteri B."/>
            <person name="Billiau K."/>
            <person name="Bonnet E."/>
            <person name="Bothwell J.H."/>
            <person name="Bowler C."/>
            <person name="Boyen C."/>
            <person name="Brownlee C."/>
            <person name="Carrano C.J."/>
            <person name="Charrier B."/>
            <person name="Cho G.Y."/>
            <person name="Coelho S.M."/>
            <person name="Collen J."/>
            <person name="Corre E."/>
            <person name="Da Silva C."/>
            <person name="Delage L."/>
            <person name="Delaroque N."/>
            <person name="Dittami S.M."/>
            <person name="Doulbeau S."/>
            <person name="Elias M."/>
            <person name="Farnham G."/>
            <person name="Gachon C.M."/>
            <person name="Gschloessl B."/>
            <person name="Heesch S."/>
            <person name="Jabbari K."/>
            <person name="Jubin C."/>
            <person name="Kawai H."/>
            <person name="Kimura K."/>
            <person name="Kloareg B."/>
            <person name="Kupper F.C."/>
            <person name="Lang D."/>
            <person name="Le Bail A."/>
            <person name="Leblanc C."/>
            <person name="Lerouge P."/>
            <person name="Lohr M."/>
            <person name="Lopez P.J."/>
            <person name="Martens C."/>
            <person name="Maumus F."/>
            <person name="Michel G."/>
            <person name="Miranda-Saavedra D."/>
            <person name="Morales J."/>
            <person name="Moreau H."/>
            <person name="Motomura T."/>
            <person name="Nagasato C."/>
            <person name="Napoli C.A."/>
            <person name="Nelson D.R."/>
            <person name="Nyvall-Collen P."/>
            <person name="Peters A.F."/>
            <person name="Pommier C."/>
            <person name="Potin P."/>
            <person name="Poulain J."/>
            <person name="Quesneville H."/>
            <person name="Read B."/>
            <person name="Rensing S.A."/>
            <person name="Ritter A."/>
            <person name="Rousvoal S."/>
            <person name="Samanta M."/>
            <person name="Samson G."/>
            <person name="Schroeder D.C."/>
            <person name="Segurens B."/>
            <person name="Strittmatter M."/>
            <person name="Tonon T."/>
            <person name="Tregear J.W."/>
            <person name="Valentin K."/>
            <person name="von Dassow P."/>
            <person name="Yamagishi T."/>
            <person name="Van de Peer Y."/>
            <person name="Wincker P."/>
        </authorList>
    </citation>
    <scope>NUCLEOTIDE SEQUENCE [LARGE SCALE GENOMIC DNA]</scope>
    <source>
        <strain evidence="3">Ec32 / CCAP1310/4</strain>
    </source>
</reference>
<dbReference type="AlphaFoldDB" id="D8LKR0"/>
<organism evidence="2 3">
    <name type="scientific">Ectocarpus siliculosus</name>
    <name type="common">Brown alga</name>
    <name type="synonym">Conferva siliculosa</name>
    <dbReference type="NCBI Taxonomy" id="2880"/>
    <lineage>
        <taxon>Eukaryota</taxon>
        <taxon>Sar</taxon>
        <taxon>Stramenopiles</taxon>
        <taxon>Ochrophyta</taxon>
        <taxon>PX clade</taxon>
        <taxon>Phaeophyceae</taxon>
        <taxon>Ectocarpales</taxon>
        <taxon>Ectocarpaceae</taxon>
        <taxon>Ectocarpus</taxon>
    </lineage>
</organism>
<dbReference type="OrthoDB" id="10373973at2759"/>
<accession>D8LKR0</accession>
<feature type="compositionally biased region" description="Gly residues" evidence="1">
    <location>
        <begin position="55"/>
        <end position="74"/>
    </location>
</feature>
<feature type="compositionally biased region" description="Basic and acidic residues" evidence="1">
    <location>
        <begin position="299"/>
        <end position="314"/>
    </location>
</feature>
<evidence type="ECO:0000313" key="2">
    <source>
        <dbReference type="EMBL" id="CBN76095.1"/>
    </source>
</evidence>
<dbReference type="Proteomes" id="UP000002630">
    <property type="component" value="Unassembled WGS sequence"/>
</dbReference>
<dbReference type="InParanoid" id="D8LKR0"/>
<feature type="region of interest" description="Disordered" evidence="1">
    <location>
        <begin position="37"/>
        <end position="76"/>
    </location>
</feature>
<keyword evidence="3" id="KW-1185">Reference proteome</keyword>
<name>D8LKR0_ECTSI</name>
<proteinExistence type="predicted"/>
<protein>
    <submittedName>
        <fullName evidence="2">Uncharacterized protein</fullName>
    </submittedName>
</protein>
<feature type="compositionally biased region" description="Low complexity" evidence="1">
    <location>
        <begin position="281"/>
        <end position="290"/>
    </location>
</feature>
<feature type="region of interest" description="Disordered" evidence="1">
    <location>
        <begin position="281"/>
        <end position="316"/>
    </location>
</feature>
<evidence type="ECO:0000256" key="1">
    <source>
        <dbReference type="SAM" id="MobiDB-lite"/>
    </source>
</evidence>
<sequence length="396" mass="40582">MKTAVFKEFKTAQRLALNDSRHGGGRAERILAKGLGGLNSSRHGHGGASLNTSRHGGGGGGGTGGGGGGGGGGVDTRPAIVRAATSLNESRHKLTQGLRRTVSRGQLSDADQGQMHSPVPICHSMVVEEGSNILILKGTLRRRVGTATLSSLKEEKAVTIIRGVGGPVEFTEGSVVFIMPAVLMARASAAHQMLMREIEQRHRDLTAAAADGIRPAKLESGVVSVDAGASPGPRLAKDAMTMAAADEANPLAHPDALRRRRTLRDAGLAAKAKAAAAAAAADAAGKPGESSSGGDGDGGADHHGGSGEGGREEAEAPWIGRRVLSVGGETHVVATDHSTARLSISGSRVGRQGSFVEMQNVPVTAAEGGDDLDDCRDERHDHALIDTMDDRYSGNA</sequence>